<dbReference type="AlphaFoldDB" id="A1ZZI4"/>
<dbReference type="InterPro" id="IPR036465">
    <property type="entry name" value="vWFA_dom_sf"/>
</dbReference>
<protein>
    <submittedName>
        <fullName evidence="3">von Willebrand factor type A domain protein</fullName>
    </submittedName>
</protein>
<evidence type="ECO:0000259" key="2">
    <source>
        <dbReference type="PROSITE" id="PS51468"/>
    </source>
</evidence>
<dbReference type="eggNOG" id="COG4676">
    <property type="taxonomic scope" value="Bacteria"/>
</dbReference>
<dbReference type="PANTHER" id="PTHR45737">
    <property type="entry name" value="VON WILLEBRAND FACTOR A DOMAIN-CONTAINING PROTEIN 5A"/>
    <property type="match status" value="1"/>
</dbReference>
<feature type="domain" description="VWFA" evidence="1">
    <location>
        <begin position="300"/>
        <end position="468"/>
    </location>
</feature>
<reference evidence="3 4" key="1">
    <citation type="submission" date="2007-01" db="EMBL/GenBank/DDBJ databases">
        <authorList>
            <person name="Haygood M."/>
            <person name="Podell S."/>
            <person name="Anderson C."/>
            <person name="Hopkinson B."/>
            <person name="Roe K."/>
            <person name="Barbeau K."/>
            <person name="Gaasterland T."/>
            <person name="Ferriera S."/>
            <person name="Johnson J."/>
            <person name="Kravitz S."/>
            <person name="Beeson K."/>
            <person name="Sutton G."/>
            <person name="Rogers Y.-H."/>
            <person name="Friedman R."/>
            <person name="Frazier M."/>
            <person name="Venter J.C."/>
        </authorList>
    </citation>
    <scope>NUCLEOTIDE SEQUENCE [LARGE SCALE GENOMIC DNA]</scope>
    <source>
        <strain evidence="3 4">ATCC 23134</strain>
    </source>
</reference>
<proteinExistence type="predicted"/>
<gene>
    <name evidence="3" type="ORF">M23134_01767</name>
</gene>
<dbReference type="Pfam" id="PF00092">
    <property type="entry name" value="VWA"/>
    <property type="match status" value="1"/>
</dbReference>
<evidence type="ECO:0000313" key="3">
    <source>
        <dbReference type="EMBL" id="EAY24179.1"/>
    </source>
</evidence>
<dbReference type="InterPro" id="IPR019220">
    <property type="entry name" value="DUF2135"/>
</dbReference>
<dbReference type="PANTHER" id="PTHR45737:SF6">
    <property type="entry name" value="VON WILLEBRAND FACTOR A DOMAIN-CONTAINING PROTEIN 5A"/>
    <property type="match status" value="1"/>
</dbReference>
<dbReference type="CDD" id="cd00198">
    <property type="entry name" value="vWFA"/>
    <property type="match status" value="1"/>
</dbReference>
<dbReference type="EMBL" id="AAWS01000078">
    <property type="protein sequence ID" value="EAY24179.1"/>
    <property type="molecule type" value="Genomic_DNA"/>
</dbReference>
<comment type="caution">
    <text evidence="3">The sequence shown here is derived from an EMBL/GenBank/DDBJ whole genome shotgun (WGS) entry which is preliminary data.</text>
</comment>
<feature type="non-terminal residue" evidence="3">
    <location>
        <position position="1"/>
    </location>
</feature>
<dbReference type="Proteomes" id="UP000004095">
    <property type="component" value="Unassembled WGS sequence"/>
</dbReference>
<dbReference type="InterPro" id="IPR013694">
    <property type="entry name" value="VIT"/>
</dbReference>
<organism evidence="3 4">
    <name type="scientific">Microscilla marina ATCC 23134</name>
    <dbReference type="NCBI Taxonomy" id="313606"/>
    <lineage>
        <taxon>Bacteria</taxon>
        <taxon>Pseudomonadati</taxon>
        <taxon>Bacteroidota</taxon>
        <taxon>Cytophagia</taxon>
        <taxon>Cytophagales</taxon>
        <taxon>Microscillaceae</taxon>
        <taxon>Microscilla</taxon>
    </lineage>
</organism>
<accession>A1ZZI4</accession>
<dbReference type="InterPro" id="IPR011990">
    <property type="entry name" value="TPR-like_helical_dom_sf"/>
</dbReference>
<dbReference type="eggNOG" id="COG0665">
    <property type="taxonomic scope" value="Bacteria"/>
</dbReference>
<dbReference type="SMART" id="SM00327">
    <property type="entry name" value="VWA"/>
    <property type="match status" value="1"/>
</dbReference>
<dbReference type="SUPFAM" id="SSF48452">
    <property type="entry name" value="TPR-like"/>
    <property type="match status" value="1"/>
</dbReference>
<dbReference type="Pfam" id="PF09906">
    <property type="entry name" value="DUF2135"/>
    <property type="match status" value="1"/>
</dbReference>
<keyword evidence="4" id="KW-1185">Reference proteome</keyword>
<dbReference type="PROSITE" id="PS50234">
    <property type="entry name" value="VWFA"/>
    <property type="match status" value="1"/>
</dbReference>
<dbReference type="OrthoDB" id="266279at2"/>
<feature type="domain" description="VIT" evidence="2">
    <location>
        <begin position="6"/>
        <end position="172"/>
    </location>
</feature>
<name>A1ZZI4_MICM2</name>
<dbReference type="RefSeq" id="WP_002705297.1">
    <property type="nucleotide sequence ID" value="NZ_AAWS01000078.1"/>
</dbReference>
<dbReference type="PROSITE" id="PS51468">
    <property type="entry name" value="VIT"/>
    <property type="match status" value="1"/>
</dbReference>
<dbReference type="InterPro" id="IPR002035">
    <property type="entry name" value="VWF_A"/>
</dbReference>
<sequence>KRSSGDVNRVRLEIGDKETLPLHSRQIAVKVEGFRARVVMDCYFYNHHNRRFEGTFKLKLPNGASPSFFAFGETKKVFEKARDAKVTTIDYAQNKQWNFHGDSLLVNRTGEWSAVKRARVVPKQKAAYAYTQTVYNQVDPALMEWSGADMFNCRVYPLTAKKMHHIVIAYDIDLLETDENYVLQLALGNAPPKKAKTATKKKPSTKNQSNLVKTPSLKVNLAIAQANTQTLNILPAVQPQQLGNNVHLHWVNPEEREVKVTIPKQSQLVLKSVGGQAINYFATSFKANLPKIPRKNMKKNVVFLLDVSLSSQPDKFNVWLTTLRTLLHENRDVIKRFSVIFFNVEAFWWRKGWTKNSPGNIASFMKFANKLSLEGATDLGRALDEVYNSKLKSKAKYLFLLSDGDLSWGENGLYQLSKKIASQDELYAFSTGLSGTDARILDHLARSTQGAVFSILNESEVYEVSQNFRFQPWRINQVTMPGSSDFLLAGRPQYLYPGQKIVLAGRYAQNMANTLFIDLTQPAHVHTLKVNFSQRVASALAPRVYGQIATTQLEDLGSLGEKDAIKYATHFEVPGQTCSFVMLESDRDYKRYNIQPEDNLKFVQQNLVNKLLPGLLKNLASLGNPKVDFINLVKKLSGLDKSHSGSELKLSKTLDSLIKSLPVDDFIVHSPRLNGRRRTKSGMLDELLATLQDDSPDYKIINRAADRRRNKGDAMRLLSSLVEKNAGDPNQLRDVGFSAMKWGLTAHTYFIFKKLIDLRPYQPPSYQLIAQALVQMGKYELAMLYYELAVETEWDDWESHDFKTIVAMDYLRLLRKLKQKRGFKLHKYVAQRLLELEELIHDEDYSFKTKDLMVYITWNTDQTYVDLYVKEPSKEVCSYKNDETNNGGMMTEDVEGLGPVLYYADKTQKGKYEIRVNYYNQQQERASTKTRVYIVVYRNWGRRNEKVTHKVITLDSKNANTVEAEDKMVRIGKIRF</sequence>
<dbReference type="Gene3D" id="3.40.50.410">
    <property type="entry name" value="von Willebrand factor, type A domain"/>
    <property type="match status" value="1"/>
</dbReference>
<dbReference type="SUPFAM" id="SSF53300">
    <property type="entry name" value="vWA-like"/>
    <property type="match status" value="1"/>
</dbReference>
<dbReference type="Gene3D" id="1.25.40.10">
    <property type="entry name" value="Tetratricopeptide repeat domain"/>
    <property type="match status" value="1"/>
</dbReference>
<evidence type="ECO:0000313" key="4">
    <source>
        <dbReference type="Proteomes" id="UP000004095"/>
    </source>
</evidence>
<evidence type="ECO:0000259" key="1">
    <source>
        <dbReference type="PROSITE" id="PS50234"/>
    </source>
</evidence>